<keyword evidence="1" id="KW-1133">Transmembrane helix</keyword>
<comment type="caution">
    <text evidence="2">The sequence shown here is derived from an EMBL/GenBank/DDBJ whole genome shotgun (WGS) entry which is preliminary data.</text>
</comment>
<gene>
    <name evidence="2" type="ORF">EZS26_002255</name>
</gene>
<feature type="transmembrane region" description="Helical" evidence="1">
    <location>
        <begin position="38"/>
        <end position="58"/>
    </location>
</feature>
<dbReference type="EMBL" id="SNRX01000017">
    <property type="protein sequence ID" value="KAA6301511.1"/>
    <property type="molecule type" value="Genomic_DNA"/>
</dbReference>
<reference evidence="2 3" key="1">
    <citation type="submission" date="2019-03" db="EMBL/GenBank/DDBJ databases">
        <title>Single cell metagenomics reveals metabolic interactions within the superorganism composed of flagellate Streblomastix strix and complex community of Bacteroidetes bacteria on its surface.</title>
        <authorList>
            <person name="Treitli S.C."/>
            <person name="Kolisko M."/>
            <person name="Husnik F."/>
            <person name="Keeling P."/>
            <person name="Hampl V."/>
        </authorList>
    </citation>
    <scope>NUCLEOTIDE SEQUENCE [LARGE SCALE GENOMIC DNA]</scope>
    <source>
        <strain evidence="2">St1</strain>
    </source>
</reference>
<keyword evidence="1" id="KW-0472">Membrane</keyword>
<dbReference type="AlphaFoldDB" id="A0A5M8NZC5"/>
<dbReference type="Proteomes" id="UP000324575">
    <property type="component" value="Unassembled WGS sequence"/>
</dbReference>
<organism evidence="2 3">
    <name type="scientific">Candidatus Ordinivivax streblomastigis</name>
    <dbReference type="NCBI Taxonomy" id="2540710"/>
    <lineage>
        <taxon>Bacteria</taxon>
        <taxon>Pseudomonadati</taxon>
        <taxon>Bacteroidota</taxon>
        <taxon>Bacteroidia</taxon>
        <taxon>Bacteroidales</taxon>
        <taxon>Candidatus Ordinivivax</taxon>
    </lineage>
</organism>
<name>A0A5M8NZC5_9BACT</name>
<proteinExistence type="predicted"/>
<sequence>MRNKKGWEILANWLVDISKYLMTGILLTSIFKDFESKTVLYAVSFLISVGILIIGILIKNKED</sequence>
<evidence type="ECO:0000256" key="1">
    <source>
        <dbReference type="SAM" id="Phobius"/>
    </source>
</evidence>
<dbReference type="Pfam" id="PF20482">
    <property type="entry name" value="DUF6722"/>
    <property type="match status" value="1"/>
</dbReference>
<feature type="transmembrane region" description="Helical" evidence="1">
    <location>
        <begin position="12"/>
        <end position="32"/>
    </location>
</feature>
<keyword evidence="1" id="KW-0812">Transmembrane</keyword>
<protein>
    <submittedName>
        <fullName evidence="2">Uncharacterized protein</fullName>
    </submittedName>
</protein>
<evidence type="ECO:0000313" key="3">
    <source>
        <dbReference type="Proteomes" id="UP000324575"/>
    </source>
</evidence>
<evidence type="ECO:0000313" key="2">
    <source>
        <dbReference type="EMBL" id="KAA6301511.1"/>
    </source>
</evidence>
<dbReference type="InterPro" id="IPR046568">
    <property type="entry name" value="DUF6722"/>
</dbReference>
<accession>A0A5M8NZC5</accession>